<keyword evidence="4" id="KW-1185">Reference proteome</keyword>
<evidence type="ECO:0000313" key="3">
    <source>
        <dbReference type="EMBL" id="ETN82167.1"/>
    </source>
</evidence>
<organism evidence="3 4">
    <name type="scientific">Necator americanus</name>
    <name type="common">Human hookworm</name>
    <dbReference type="NCBI Taxonomy" id="51031"/>
    <lineage>
        <taxon>Eukaryota</taxon>
        <taxon>Metazoa</taxon>
        <taxon>Ecdysozoa</taxon>
        <taxon>Nematoda</taxon>
        <taxon>Chromadorea</taxon>
        <taxon>Rhabditida</taxon>
        <taxon>Rhabditina</taxon>
        <taxon>Rhabditomorpha</taxon>
        <taxon>Strongyloidea</taxon>
        <taxon>Ancylostomatidae</taxon>
        <taxon>Bunostominae</taxon>
        <taxon>Necator</taxon>
    </lineage>
</organism>
<dbReference type="Pfam" id="PF23032">
    <property type="entry name" value="GBD_ELAPOR1-like_3rd"/>
    <property type="match status" value="1"/>
</dbReference>
<dbReference type="Proteomes" id="UP000053676">
    <property type="component" value="Unassembled WGS sequence"/>
</dbReference>
<dbReference type="InterPro" id="IPR056609">
    <property type="entry name" value="Elapor1-like_3rd"/>
</dbReference>
<evidence type="ECO:0000259" key="2">
    <source>
        <dbReference type="Pfam" id="PF23032"/>
    </source>
</evidence>
<dbReference type="STRING" id="51031.W2TMA5"/>
<feature type="domain" description="Tyrosine-protein kinase ephrin type A/B receptor-like" evidence="1">
    <location>
        <begin position="189"/>
        <end position="223"/>
    </location>
</feature>
<dbReference type="PANTHER" id="PTHR22727:SF15">
    <property type="entry name" value="MRH DOMAIN-CONTAINING PROTEIN"/>
    <property type="match status" value="1"/>
</dbReference>
<dbReference type="AlphaFoldDB" id="W2TMA5"/>
<gene>
    <name evidence="3" type="ORF">NECAME_08096</name>
</gene>
<sequence length="544" mass="59960">MFIRQYSLGGGARFEEFYTLPSGFSIENFDPGSVSFDDTTPLNTEPCPTEAGWIVRDAELLYVPSPCVSRLSFSAKLVRPGFVDFSYRMPKNNRVLSLHVDVRNQQCQSYREAMQSMLTKYSGSTRSHKEESNGDWQKRTVDLRTGANVISWTVTNSGGAKVSSEPIRISRIDILGLAFTRECSLCPAGTYSQTGAVECIPCAPGYFAPKGADKCGRCPQTQFSGPKSDRCYDRPACRHSDYYPVTEPCINGTTRTTYKKVQPAICREDLPGAATPAFVVPLRQCRIMVTSTYSGTQFLRTSSRDANTSAKLIVLVEVSTICDIGEAWLASGTALVSAPSLQKGIALELELTVAEGFSNPMAPRDLPGTPQAPVAHFSIVFETTCADSSCVLYMIESPMERSKTSKYRFLASFNGSQPRRVWSHSIFKLNSARFMALIRASFTFFPQVAFLRSGSTSGDDSVMDQARILSMNVTNVGMKGGVQGGGASRCLPCPTGRPMNVFFARLTPLLMRLRSELELRVVLLVAKICTRSMESRVHRKDFYL</sequence>
<dbReference type="KEGG" id="nai:NECAME_08096"/>
<dbReference type="SMART" id="SM01411">
    <property type="entry name" value="Ephrin_rec_like"/>
    <property type="match status" value="1"/>
</dbReference>
<evidence type="ECO:0000259" key="1">
    <source>
        <dbReference type="Pfam" id="PF07699"/>
    </source>
</evidence>
<dbReference type="InterPro" id="IPR039181">
    <property type="entry name" value="Elapor1/2"/>
</dbReference>
<feature type="domain" description="Elapor1-like galactose binding" evidence="2">
    <location>
        <begin position="11"/>
        <end position="178"/>
    </location>
</feature>
<dbReference type="InterPro" id="IPR011641">
    <property type="entry name" value="Tyr-kin_ephrin_A/B_rcpt-like"/>
</dbReference>
<dbReference type="Pfam" id="PF07699">
    <property type="entry name" value="Ephrin_rec_like"/>
    <property type="match status" value="1"/>
</dbReference>
<dbReference type="EMBL" id="KI658545">
    <property type="protein sequence ID" value="ETN82167.1"/>
    <property type="molecule type" value="Genomic_DNA"/>
</dbReference>
<proteinExistence type="predicted"/>
<dbReference type="SUPFAM" id="SSF57184">
    <property type="entry name" value="Growth factor receptor domain"/>
    <property type="match status" value="1"/>
</dbReference>
<name>W2TMA5_NECAM</name>
<evidence type="ECO:0008006" key="5">
    <source>
        <dbReference type="Google" id="ProtNLM"/>
    </source>
</evidence>
<protein>
    <recommendedName>
        <fullName evidence="5">Tyrosine-protein kinase ephrin type A/B receptor-like domain-containing protein</fullName>
    </recommendedName>
</protein>
<dbReference type="InterPro" id="IPR009030">
    <property type="entry name" value="Growth_fac_rcpt_cys_sf"/>
</dbReference>
<dbReference type="OrthoDB" id="439917at2759"/>
<accession>W2TMA5</accession>
<reference evidence="4" key="1">
    <citation type="journal article" date="2014" name="Nat. Genet.">
        <title>Genome of the human hookworm Necator americanus.</title>
        <authorList>
            <person name="Tang Y.T."/>
            <person name="Gao X."/>
            <person name="Rosa B.A."/>
            <person name="Abubucker S."/>
            <person name="Hallsworth-Pepin K."/>
            <person name="Martin J."/>
            <person name="Tyagi R."/>
            <person name="Heizer E."/>
            <person name="Zhang X."/>
            <person name="Bhonagiri-Palsikar V."/>
            <person name="Minx P."/>
            <person name="Warren W.C."/>
            <person name="Wang Q."/>
            <person name="Zhan B."/>
            <person name="Hotez P.J."/>
            <person name="Sternberg P.W."/>
            <person name="Dougall A."/>
            <person name="Gaze S.T."/>
            <person name="Mulvenna J."/>
            <person name="Sotillo J."/>
            <person name="Ranganathan S."/>
            <person name="Rabelo E.M."/>
            <person name="Wilson R.K."/>
            <person name="Felgner P.L."/>
            <person name="Bethony J."/>
            <person name="Hawdon J.M."/>
            <person name="Gasser R.B."/>
            <person name="Loukas A."/>
            <person name="Mitreva M."/>
        </authorList>
    </citation>
    <scope>NUCLEOTIDE SEQUENCE [LARGE SCALE GENOMIC DNA]</scope>
</reference>
<dbReference type="OMA" id="GRCPQTQ"/>
<dbReference type="PANTHER" id="PTHR22727">
    <property type="entry name" value="PROTEIN CBG13728"/>
    <property type="match status" value="1"/>
</dbReference>
<evidence type="ECO:0000313" key="4">
    <source>
        <dbReference type="Proteomes" id="UP000053676"/>
    </source>
</evidence>
<dbReference type="GO" id="GO:0016020">
    <property type="term" value="C:membrane"/>
    <property type="evidence" value="ECO:0007669"/>
    <property type="project" value="TreeGrafter"/>
</dbReference>